<comment type="similarity">
    <text evidence="1 9">Belongs to the peptidase A8 family.</text>
</comment>
<accession>Q6KHT9</accession>
<keyword evidence="7 10" id="KW-1133">Transmembrane helix</keyword>
<dbReference type="OrthoDB" id="397153at2"/>
<feature type="transmembrane region" description="Helical" evidence="10">
    <location>
        <begin position="86"/>
        <end position="104"/>
    </location>
</feature>
<keyword evidence="11" id="KW-0449">Lipoprotein</keyword>
<dbReference type="Pfam" id="PF01252">
    <property type="entry name" value="Peptidase_A8"/>
    <property type="match status" value="1"/>
</dbReference>
<evidence type="ECO:0000256" key="5">
    <source>
        <dbReference type="ARBA" id="ARBA00022750"/>
    </source>
</evidence>
<dbReference type="PANTHER" id="PTHR33695">
    <property type="entry name" value="LIPOPROTEIN SIGNAL PEPTIDASE"/>
    <property type="match status" value="1"/>
</dbReference>
<keyword evidence="8 10" id="KW-0472">Membrane</keyword>
<keyword evidence="5" id="KW-0064">Aspartyl protease</keyword>
<dbReference type="GO" id="GO:0016020">
    <property type="term" value="C:membrane"/>
    <property type="evidence" value="ECO:0007669"/>
    <property type="project" value="InterPro"/>
</dbReference>
<name>Q6KHT9_MYCM1</name>
<dbReference type="GO" id="GO:0004190">
    <property type="term" value="F:aspartic-type endopeptidase activity"/>
    <property type="evidence" value="ECO:0007669"/>
    <property type="project" value="UniProtKB-KW"/>
</dbReference>
<keyword evidence="3" id="KW-0645">Protease</keyword>
<dbReference type="Proteomes" id="UP000009072">
    <property type="component" value="Chromosome"/>
</dbReference>
<dbReference type="InterPro" id="IPR001872">
    <property type="entry name" value="Peptidase_A8"/>
</dbReference>
<organism evidence="11 12">
    <name type="scientific">Mycoplasma mobile (strain ATCC 43663 / 163K / NCTC 11711)</name>
    <name type="common">Mesomycoplasma mobile</name>
    <dbReference type="NCBI Taxonomy" id="267748"/>
    <lineage>
        <taxon>Bacteria</taxon>
        <taxon>Bacillati</taxon>
        <taxon>Mycoplasmatota</taxon>
        <taxon>Mycoplasmoidales</taxon>
        <taxon>Metamycoplasmataceae</taxon>
        <taxon>Mesomycoplasma</taxon>
    </lineage>
</organism>
<dbReference type="PRINTS" id="PR00781">
    <property type="entry name" value="LIPOSIGPTASE"/>
</dbReference>
<dbReference type="GO" id="GO:0006508">
    <property type="term" value="P:proteolysis"/>
    <property type="evidence" value="ECO:0007669"/>
    <property type="project" value="UniProtKB-KW"/>
</dbReference>
<gene>
    <name evidence="11" type="primary">lspA</name>
    <name evidence="11" type="ordered locus">MMOB3530</name>
</gene>
<dbReference type="RefSeq" id="WP_011264873.1">
    <property type="nucleotide sequence ID" value="NC_006908.1"/>
</dbReference>
<evidence type="ECO:0000256" key="3">
    <source>
        <dbReference type="ARBA" id="ARBA00022670"/>
    </source>
</evidence>
<proteinExistence type="inferred from homology"/>
<feature type="transmembrane region" description="Helical" evidence="10">
    <location>
        <begin position="109"/>
        <end position="131"/>
    </location>
</feature>
<feature type="transmembrane region" description="Helical" evidence="10">
    <location>
        <begin position="151"/>
        <end position="173"/>
    </location>
</feature>
<dbReference type="HOGENOM" id="CLU_070554_0_0_14"/>
<evidence type="ECO:0000256" key="7">
    <source>
        <dbReference type="ARBA" id="ARBA00022989"/>
    </source>
</evidence>
<dbReference type="PANTHER" id="PTHR33695:SF1">
    <property type="entry name" value="LIPOPROTEIN SIGNAL PEPTIDASE"/>
    <property type="match status" value="1"/>
</dbReference>
<feature type="transmembrane region" description="Helical" evidence="10">
    <location>
        <begin position="20"/>
        <end position="41"/>
    </location>
</feature>
<dbReference type="AlphaFoldDB" id="Q6KHT9"/>
<dbReference type="STRING" id="267748.MMOB3530"/>
<keyword evidence="6 11" id="KW-0378">Hydrolase</keyword>
<keyword evidence="12" id="KW-1185">Reference proteome</keyword>
<dbReference type="KEGG" id="mmo:MMOB3530"/>
<dbReference type="EMBL" id="AE017308">
    <property type="protein sequence ID" value="AAT27839.1"/>
    <property type="molecule type" value="Genomic_DNA"/>
</dbReference>
<reference evidence="11 12" key="1">
    <citation type="journal article" date="2004" name="Genome Res.">
        <title>The complete genome and proteome of Mycoplasma mobile.</title>
        <authorList>
            <person name="Jaffe J.D."/>
            <person name="Stange-Thomann N."/>
            <person name="Smith C."/>
            <person name="DeCaprio D."/>
            <person name="Fisher S."/>
            <person name="Butler J."/>
            <person name="Calvo S."/>
            <person name="Elkins T."/>
            <person name="FitzGerald M.G."/>
            <person name="Hafez N."/>
            <person name="Kodira C.D."/>
            <person name="Major J."/>
            <person name="Wang S."/>
            <person name="Wilkinson J."/>
            <person name="Nicol R."/>
            <person name="Nusbaum C."/>
            <person name="Birren B."/>
            <person name="Berg H.C."/>
            <person name="Church G.M."/>
        </authorList>
    </citation>
    <scope>NUCLEOTIDE SEQUENCE [LARGE SCALE GENOMIC DNA]</scope>
    <source>
        <strain evidence="12">ATCC 43663 / 163K / NCTC 11711</strain>
    </source>
</reference>
<evidence type="ECO:0000256" key="1">
    <source>
        <dbReference type="ARBA" id="ARBA00006139"/>
    </source>
</evidence>
<protein>
    <submittedName>
        <fullName evidence="11">Lipoprotein signal peptidase</fullName>
        <ecNumber evidence="11">3.4.23.36</ecNumber>
    </submittedName>
</protein>
<evidence type="ECO:0000256" key="10">
    <source>
        <dbReference type="SAM" id="Phobius"/>
    </source>
</evidence>
<evidence type="ECO:0000256" key="8">
    <source>
        <dbReference type="ARBA" id="ARBA00023136"/>
    </source>
</evidence>
<keyword evidence="2" id="KW-1003">Cell membrane</keyword>
<evidence type="ECO:0000313" key="12">
    <source>
        <dbReference type="Proteomes" id="UP000009072"/>
    </source>
</evidence>
<evidence type="ECO:0000256" key="6">
    <source>
        <dbReference type="ARBA" id="ARBA00022801"/>
    </source>
</evidence>
<keyword evidence="4 10" id="KW-0812">Transmembrane</keyword>
<evidence type="ECO:0000256" key="4">
    <source>
        <dbReference type="ARBA" id="ARBA00022692"/>
    </source>
</evidence>
<evidence type="ECO:0000256" key="2">
    <source>
        <dbReference type="ARBA" id="ARBA00022475"/>
    </source>
</evidence>
<sequence length="188" mass="21522">MKNFIKKNNLDFWNINKKTVFKNLLTFLFLFTFLIAMDQIFKSIFFQVGERPFTGNRVIAFQWGIFGIYSLENEGLTSSIPLDSTGIQILSFFFLIPLSIAIIFSKNSFLTTSSILLFSGTLGNLMDRLIFGGKVKDIFFVGSINNGIFNFADIYVVVGSIFLLLLILWVGIFKDWVIKIISKKKYND</sequence>
<evidence type="ECO:0000256" key="9">
    <source>
        <dbReference type="RuleBase" id="RU004181"/>
    </source>
</evidence>
<evidence type="ECO:0000313" key="11">
    <source>
        <dbReference type="EMBL" id="AAT27839.1"/>
    </source>
</evidence>
<dbReference type="EC" id="3.4.23.36" evidence="11"/>